<evidence type="ECO:0000313" key="1">
    <source>
        <dbReference type="EMBL" id="QWL62205.1"/>
    </source>
</evidence>
<reference evidence="1 2" key="1">
    <citation type="journal article" date="2021" name="Front. Microbiol.">
        <title>Prevalence and Genetic Analysis of Chromosomal mcr-3/7 in Aeromonas From U.S. Animal-Derived Samples.</title>
        <authorList>
            <person name="Wang Y."/>
            <person name="Hou N."/>
            <person name="Rasooly R."/>
            <person name="Gu Y."/>
            <person name="He X."/>
        </authorList>
    </citation>
    <scope>NUCLEOTIDE SEQUENCE [LARGE SCALE GENOMIC DNA]</scope>
    <source>
        <strain evidence="1 2">4608</strain>
    </source>
</reference>
<accession>A0ABD7ELX0</accession>
<sequence>MKLEIANRYKTDFLILLEEEYGYRCWFWFPDMHLVELESWWRNMESVDPYFMTPEPLPGDLYKVETEDEFYLFCELESSSKYHFAHIHCDDDSVLVQPDKTKIFHKDYES</sequence>
<dbReference type="EMBL" id="CP053881">
    <property type="protein sequence ID" value="QWL62205.1"/>
    <property type="molecule type" value="Genomic_DNA"/>
</dbReference>
<evidence type="ECO:0000313" key="2">
    <source>
        <dbReference type="Proteomes" id="UP000679312"/>
    </source>
</evidence>
<protein>
    <submittedName>
        <fullName evidence="1">Uncharacterized protein</fullName>
    </submittedName>
</protein>
<dbReference type="AlphaFoldDB" id="A0ABD7ELX0"/>
<proteinExistence type="predicted"/>
<dbReference type="RefSeq" id="WP_215803393.1">
    <property type="nucleotide sequence ID" value="NZ_CP053881.1"/>
</dbReference>
<organism evidence="1 2">
    <name type="scientific">Aeromonas jandaei</name>
    <dbReference type="NCBI Taxonomy" id="650"/>
    <lineage>
        <taxon>Bacteria</taxon>
        <taxon>Pseudomonadati</taxon>
        <taxon>Pseudomonadota</taxon>
        <taxon>Gammaproteobacteria</taxon>
        <taxon>Aeromonadales</taxon>
        <taxon>Aeromonadaceae</taxon>
        <taxon>Aeromonas</taxon>
    </lineage>
</organism>
<gene>
    <name evidence="1" type="ORF">HQ399_08075</name>
</gene>
<name>A0ABD7ELX0_AERJA</name>
<dbReference type="Proteomes" id="UP000679312">
    <property type="component" value="Chromosome"/>
</dbReference>